<protein>
    <recommendedName>
        <fullName evidence="2">MULE transposase domain-containing protein</fullName>
    </recommendedName>
</protein>
<organism evidence="3 4">
    <name type="scientific">Miscanthus lutarioriparius</name>
    <dbReference type="NCBI Taxonomy" id="422564"/>
    <lineage>
        <taxon>Eukaryota</taxon>
        <taxon>Viridiplantae</taxon>
        <taxon>Streptophyta</taxon>
        <taxon>Embryophyta</taxon>
        <taxon>Tracheophyta</taxon>
        <taxon>Spermatophyta</taxon>
        <taxon>Magnoliopsida</taxon>
        <taxon>Liliopsida</taxon>
        <taxon>Poales</taxon>
        <taxon>Poaceae</taxon>
        <taxon>PACMAD clade</taxon>
        <taxon>Panicoideae</taxon>
        <taxon>Andropogonodae</taxon>
        <taxon>Andropogoneae</taxon>
        <taxon>Saccharinae</taxon>
        <taxon>Miscanthus</taxon>
    </lineage>
</organism>
<feature type="compositionally biased region" description="Basic and acidic residues" evidence="1">
    <location>
        <begin position="340"/>
        <end position="353"/>
    </location>
</feature>
<evidence type="ECO:0000259" key="2">
    <source>
        <dbReference type="Pfam" id="PF10551"/>
    </source>
</evidence>
<keyword evidence="4" id="KW-1185">Reference proteome</keyword>
<feature type="region of interest" description="Disordered" evidence="1">
    <location>
        <begin position="296"/>
        <end position="353"/>
    </location>
</feature>
<proteinExistence type="predicted"/>
<dbReference type="InterPro" id="IPR018289">
    <property type="entry name" value="MULE_transposase_dom"/>
</dbReference>
<comment type="caution">
    <text evidence="3">The sequence shown here is derived from an EMBL/GenBank/DDBJ whole genome shotgun (WGS) entry which is preliminary data.</text>
</comment>
<dbReference type="AlphaFoldDB" id="A0A811S390"/>
<dbReference type="Pfam" id="PF10551">
    <property type="entry name" value="MULE"/>
    <property type="match status" value="1"/>
</dbReference>
<feature type="compositionally biased region" description="Polar residues" evidence="1">
    <location>
        <begin position="310"/>
        <end position="328"/>
    </location>
</feature>
<evidence type="ECO:0000313" key="4">
    <source>
        <dbReference type="Proteomes" id="UP000604825"/>
    </source>
</evidence>
<dbReference type="Proteomes" id="UP000604825">
    <property type="component" value="Unassembled WGS sequence"/>
</dbReference>
<dbReference type="PANTHER" id="PTHR31973">
    <property type="entry name" value="POLYPROTEIN, PUTATIVE-RELATED"/>
    <property type="match status" value="1"/>
</dbReference>
<dbReference type="PANTHER" id="PTHR31973:SF195">
    <property type="entry name" value="MUDR FAMILY TRANSPOSASE"/>
    <property type="match status" value="1"/>
</dbReference>
<reference evidence="3" key="1">
    <citation type="submission" date="2020-10" db="EMBL/GenBank/DDBJ databases">
        <authorList>
            <person name="Han B."/>
            <person name="Lu T."/>
            <person name="Zhao Q."/>
            <person name="Huang X."/>
            <person name="Zhao Y."/>
        </authorList>
    </citation>
    <scope>NUCLEOTIDE SEQUENCE</scope>
</reference>
<evidence type="ECO:0000256" key="1">
    <source>
        <dbReference type="SAM" id="MobiDB-lite"/>
    </source>
</evidence>
<evidence type="ECO:0000313" key="3">
    <source>
        <dbReference type="EMBL" id="CAD6336009.1"/>
    </source>
</evidence>
<dbReference type="OrthoDB" id="685772at2759"/>
<accession>A0A811S390</accession>
<sequence>MKQPHVCATAEAEENHLQLNSRFIARQLCPMVKHMPTITVSALVEIIFQRYNYYVKYGKVWRAKQRALEIIFGNWEEAYERLPVMLNAMRAVNPGIHFEYLPKEGEIRNGSQIFGRAFWAFGQSIEAFKHCRLVVSIDGTFLTGKFEGTMLVCIRTDAEDQLVPLAFAIVRKEDTDSWCWFLRLVRQVVIGQRTRLQLRPAWTEQDIADIASEDEGNNPYDQATREGRQVEIAPALARASTEIMRTVAEQGRALMIPVGDPDEASMLRQHIQRAMHRLQKVAARLGCRRAPDVAVPQQLGAGPSTAHVGGTSSSYGAHVGGTSSSHGEATSAEGGQGHGPYDDEGKHQGEDDE</sequence>
<feature type="domain" description="MULE transposase" evidence="2">
    <location>
        <begin position="134"/>
        <end position="188"/>
    </location>
</feature>
<gene>
    <name evidence="3" type="ORF">NCGR_LOCUS60107</name>
</gene>
<name>A0A811S390_9POAL</name>
<dbReference type="EMBL" id="CAJGYO010000018">
    <property type="protein sequence ID" value="CAD6336009.1"/>
    <property type="molecule type" value="Genomic_DNA"/>
</dbReference>